<reference evidence="4" key="1">
    <citation type="submission" date="2021-06" db="EMBL/GenBank/DDBJ databases">
        <title>New haloarchaea isolates fom saline soil.</title>
        <authorList>
            <person name="Duran-Viseras A."/>
            <person name="Sanchez-Porro C.S."/>
            <person name="Ventosa A."/>
        </authorList>
    </citation>
    <scope>NUCLEOTIDE SEQUENCE</scope>
    <source>
        <strain evidence="4">JCM 18369</strain>
    </source>
</reference>
<dbReference type="Proteomes" id="UP001166304">
    <property type="component" value="Unassembled WGS sequence"/>
</dbReference>
<evidence type="ECO:0000313" key="5">
    <source>
        <dbReference type="Proteomes" id="UP001166304"/>
    </source>
</evidence>
<dbReference type="AlphaFoldDB" id="A0AA41G8E8"/>
<evidence type="ECO:0000313" key="4">
    <source>
        <dbReference type="EMBL" id="MBV0902062.1"/>
    </source>
</evidence>
<protein>
    <submittedName>
        <fullName evidence="4">Response regulator</fullName>
    </submittedName>
</protein>
<dbReference type="CDD" id="cd00156">
    <property type="entry name" value="REC"/>
    <property type="match status" value="1"/>
</dbReference>
<evidence type="ECO:0000256" key="2">
    <source>
        <dbReference type="PROSITE-ProRule" id="PRU00169"/>
    </source>
</evidence>
<dbReference type="Gene3D" id="3.40.50.2300">
    <property type="match status" value="1"/>
</dbReference>
<dbReference type="PROSITE" id="PS50110">
    <property type="entry name" value="RESPONSE_REGULATORY"/>
    <property type="match status" value="1"/>
</dbReference>
<dbReference type="PANTHER" id="PTHR44591:SF3">
    <property type="entry name" value="RESPONSE REGULATORY DOMAIN-CONTAINING PROTEIN"/>
    <property type="match status" value="1"/>
</dbReference>
<accession>A0AA41G8E8</accession>
<keyword evidence="1 2" id="KW-0597">Phosphoprotein</keyword>
<dbReference type="SUPFAM" id="SSF55785">
    <property type="entry name" value="PYP-like sensor domain (PAS domain)"/>
    <property type="match status" value="1"/>
</dbReference>
<dbReference type="InterPro" id="IPR000014">
    <property type="entry name" value="PAS"/>
</dbReference>
<dbReference type="GO" id="GO:0000160">
    <property type="term" value="P:phosphorelay signal transduction system"/>
    <property type="evidence" value="ECO:0007669"/>
    <property type="project" value="InterPro"/>
</dbReference>
<dbReference type="EMBL" id="JAHQXE010000003">
    <property type="protein sequence ID" value="MBV0902062.1"/>
    <property type="molecule type" value="Genomic_DNA"/>
</dbReference>
<dbReference type="InterPro" id="IPR001789">
    <property type="entry name" value="Sig_transdc_resp-reg_receiver"/>
</dbReference>
<evidence type="ECO:0000259" key="3">
    <source>
        <dbReference type="PROSITE" id="PS50110"/>
    </source>
</evidence>
<gene>
    <name evidence="4" type="ORF">KTS37_09710</name>
</gene>
<dbReference type="Pfam" id="PF00072">
    <property type="entry name" value="Response_reg"/>
    <property type="match status" value="1"/>
</dbReference>
<dbReference type="RefSeq" id="WP_194242952.1">
    <property type="nucleotide sequence ID" value="NZ_JAHQXE010000003.1"/>
</dbReference>
<dbReference type="SUPFAM" id="SSF52172">
    <property type="entry name" value="CheY-like"/>
    <property type="match status" value="1"/>
</dbReference>
<name>A0AA41G8E8_9EURY</name>
<dbReference type="InterPro" id="IPR035965">
    <property type="entry name" value="PAS-like_dom_sf"/>
</dbReference>
<sequence length="262" mass="29175">MRDEIRVLHVDDDPDFAELAATFLERTGEHFDVTTAHRASEGLSLLASEAFDCVVSDYDMPRRNGIEFLERVREEYPDLPFVLFTGKGSEAVASEAISAGVTDYLQKERGTKQYELLANRLANAVAQRRAELRAAETTRRYEVLFTHTPNAIASVTFEDDEPLIQSVNPAFEDLFVPSETDPIGRNLDDLVTRTEAQAERARAVTERTRAGEATVWEVTRETVDGAREFRLHAIPIDSPTGGESAYAVYTDVTDLAEEGDEA</sequence>
<dbReference type="InterPro" id="IPR050595">
    <property type="entry name" value="Bact_response_regulator"/>
</dbReference>
<dbReference type="SMART" id="SM00448">
    <property type="entry name" value="REC"/>
    <property type="match status" value="1"/>
</dbReference>
<comment type="caution">
    <text evidence="4">The sequence shown here is derived from an EMBL/GenBank/DDBJ whole genome shotgun (WGS) entry which is preliminary data.</text>
</comment>
<feature type="modified residue" description="4-aspartylphosphate" evidence="2">
    <location>
        <position position="57"/>
    </location>
</feature>
<dbReference type="NCBIfam" id="TIGR00229">
    <property type="entry name" value="sensory_box"/>
    <property type="match status" value="1"/>
</dbReference>
<evidence type="ECO:0000256" key="1">
    <source>
        <dbReference type="ARBA" id="ARBA00022553"/>
    </source>
</evidence>
<keyword evidence="5" id="KW-1185">Reference proteome</keyword>
<dbReference type="Pfam" id="PF13426">
    <property type="entry name" value="PAS_9"/>
    <property type="match status" value="1"/>
</dbReference>
<dbReference type="InterPro" id="IPR011006">
    <property type="entry name" value="CheY-like_superfamily"/>
</dbReference>
<organism evidence="4 5">
    <name type="scientific">Haloarcula salina</name>
    <dbReference type="NCBI Taxonomy" id="1429914"/>
    <lineage>
        <taxon>Archaea</taxon>
        <taxon>Methanobacteriati</taxon>
        <taxon>Methanobacteriota</taxon>
        <taxon>Stenosarchaea group</taxon>
        <taxon>Halobacteria</taxon>
        <taxon>Halobacteriales</taxon>
        <taxon>Haloarculaceae</taxon>
        <taxon>Haloarcula</taxon>
    </lineage>
</organism>
<dbReference type="PANTHER" id="PTHR44591">
    <property type="entry name" value="STRESS RESPONSE REGULATOR PROTEIN 1"/>
    <property type="match status" value="1"/>
</dbReference>
<proteinExistence type="predicted"/>
<dbReference type="Gene3D" id="3.30.450.20">
    <property type="entry name" value="PAS domain"/>
    <property type="match status" value="1"/>
</dbReference>
<feature type="domain" description="Response regulatory" evidence="3">
    <location>
        <begin position="6"/>
        <end position="122"/>
    </location>
</feature>